<sequence length="151" mass="16113">MTASALGFRPATRADVPAVIALLADDMLGQGRETADLAPYLAAFDAMQAEGANQLILGVIGAEIVACYQITFISGLSLSAARRAQIEGVRVASDRRGQNIGEALVHDAETRARAAGCTLLQFTTNRSRSDAHRFYDRLGFTASHIGYKKSL</sequence>
<comment type="caution">
    <text evidence="4">The sequence shown here is derived from an EMBL/GenBank/DDBJ whole genome shotgun (WGS) entry which is preliminary data.</text>
</comment>
<accession>A0A368ZCI7</accession>
<keyword evidence="5" id="KW-1185">Reference proteome</keyword>
<keyword evidence="2" id="KW-0012">Acyltransferase</keyword>
<dbReference type="InterPro" id="IPR050832">
    <property type="entry name" value="Bact_Acetyltransf"/>
</dbReference>
<dbReference type="Pfam" id="PF00583">
    <property type="entry name" value="Acetyltransf_1"/>
    <property type="match status" value="1"/>
</dbReference>
<dbReference type="InterPro" id="IPR000182">
    <property type="entry name" value="GNAT_dom"/>
</dbReference>
<dbReference type="SUPFAM" id="SSF55729">
    <property type="entry name" value="Acyl-CoA N-acyltransferases (Nat)"/>
    <property type="match status" value="1"/>
</dbReference>
<proteinExistence type="predicted"/>
<keyword evidence="1" id="KW-0808">Transferase</keyword>
<dbReference type="Proteomes" id="UP000253345">
    <property type="component" value="Unassembled WGS sequence"/>
</dbReference>
<evidence type="ECO:0000256" key="2">
    <source>
        <dbReference type="ARBA" id="ARBA00023315"/>
    </source>
</evidence>
<reference evidence="4 5" key="1">
    <citation type="submission" date="2018-07" db="EMBL/GenBank/DDBJ databases">
        <title>Genomic Encyclopedia of Type Strains, Phase III (KMG-III): the genomes of soil and plant-associated and newly described type strains.</title>
        <authorList>
            <person name="Whitman W."/>
        </authorList>
    </citation>
    <scope>NUCLEOTIDE SEQUENCE [LARGE SCALE GENOMIC DNA]</scope>
    <source>
        <strain evidence="4 5">CECT 8525</strain>
    </source>
</reference>
<evidence type="ECO:0000313" key="5">
    <source>
        <dbReference type="Proteomes" id="UP000253345"/>
    </source>
</evidence>
<dbReference type="CDD" id="cd04301">
    <property type="entry name" value="NAT_SF"/>
    <property type="match status" value="1"/>
</dbReference>
<name>A0A368ZCI7_9RHOB</name>
<keyword evidence="4" id="KW-0687">Ribonucleoprotein</keyword>
<dbReference type="PANTHER" id="PTHR43877:SF2">
    <property type="entry name" value="AMINOALKYLPHOSPHONATE N-ACETYLTRANSFERASE-RELATED"/>
    <property type="match status" value="1"/>
</dbReference>
<evidence type="ECO:0000313" key="4">
    <source>
        <dbReference type="EMBL" id="RCW88907.1"/>
    </source>
</evidence>
<evidence type="ECO:0000259" key="3">
    <source>
        <dbReference type="PROSITE" id="PS51186"/>
    </source>
</evidence>
<dbReference type="PROSITE" id="PS51186">
    <property type="entry name" value="GNAT"/>
    <property type="match status" value="1"/>
</dbReference>
<dbReference type="RefSeq" id="WP_245948564.1">
    <property type="nucleotide sequence ID" value="NZ_QPJL01000001.1"/>
</dbReference>
<dbReference type="GO" id="GO:0005840">
    <property type="term" value="C:ribosome"/>
    <property type="evidence" value="ECO:0007669"/>
    <property type="project" value="UniProtKB-KW"/>
</dbReference>
<protein>
    <submittedName>
        <fullName evidence="4">Ribosomal protein S18 acetylase RimI-like enzyme</fullName>
    </submittedName>
</protein>
<dbReference type="Gene3D" id="3.40.630.30">
    <property type="match status" value="1"/>
</dbReference>
<feature type="domain" description="N-acetyltransferase" evidence="3">
    <location>
        <begin position="6"/>
        <end position="151"/>
    </location>
</feature>
<keyword evidence="4" id="KW-0689">Ribosomal protein</keyword>
<evidence type="ECO:0000256" key="1">
    <source>
        <dbReference type="ARBA" id="ARBA00022679"/>
    </source>
</evidence>
<gene>
    <name evidence="4" type="ORF">DFP89_101345</name>
</gene>
<dbReference type="GO" id="GO:0016747">
    <property type="term" value="F:acyltransferase activity, transferring groups other than amino-acyl groups"/>
    <property type="evidence" value="ECO:0007669"/>
    <property type="project" value="InterPro"/>
</dbReference>
<dbReference type="PANTHER" id="PTHR43877">
    <property type="entry name" value="AMINOALKYLPHOSPHONATE N-ACETYLTRANSFERASE-RELATED-RELATED"/>
    <property type="match status" value="1"/>
</dbReference>
<dbReference type="InterPro" id="IPR016181">
    <property type="entry name" value="Acyl_CoA_acyltransferase"/>
</dbReference>
<organism evidence="4 5">
    <name type="scientific">Paracoccus lutimaris</name>
    <dbReference type="NCBI Taxonomy" id="1490030"/>
    <lineage>
        <taxon>Bacteria</taxon>
        <taxon>Pseudomonadati</taxon>
        <taxon>Pseudomonadota</taxon>
        <taxon>Alphaproteobacteria</taxon>
        <taxon>Rhodobacterales</taxon>
        <taxon>Paracoccaceae</taxon>
        <taxon>Paracoccus</taxon>
    </lineage>
</organism>
<dbReference type="EMBL" id="QPJL01000001">
    <property type="protein sequence ID" value="RCW88907.1"/>
    <property type="molecule type" value="Genomic_DNA"/>
</dbReference>
<dbReference type="AlphaFoldDB" id="A0A368ZCI7"/>